<evidence type="ECO:0000313" key="6">
    <source>
        <dbReference type="EMBL" id="CAF3845826.1"/>
    </source>
</evidence>
<dbReference type="GO" id="GO:0000221">
    <property type="term" value="C:vacuolar proton-transporting V-type ATPase, V1 domain"/>
    <property type="evidence" value="ECO:0007669"/>
    <property type="project" value="InterPro"/>
</dbReference>
<dbReference type="EMBL" id="CAJOBJ010000822">
    <property type="protein sequence ID" value="CAF3845826.1"/>
    <property type="molecule type" value="Genomic_DNA"/>
</dbReference>
<evidence type="ECO:0000313" key="3">
    <source>
        <dbReference type="EMBL" id="CAF1554777.1"/>
    </source>
</evidence>
<accession>A0A815X9R3</accession>
<dbReference type="Proteomes" id="UP000681967">
    <property type="component" value="Unassembled WGS sequence"/>
</dbReference>
<sequence length="808" mass="92336">MTKHGSTSIDQQCSLIKESSDLLTNDQLKTSLDIIVDELKKNKELNNATTIQQIVATISLRSTDDQIFSKAAVFDHQLFFIIRDYYFNLLCQWRSSGHLDEHSGKLFAQIAILFANLCCDTTETNVDTLKELIIHEPLLDELRKCLREIVTNGKHLKDKKIEAIDYSIRAVHYLEKGRAQIQNIPIVSALFENVVNCVCSSYFIGMFKKIGGLEKLDEAQTFLLDTCTDVISWHDAGFYNQTHVAVRTALLSMFTSWFQNYITCSQKLSKSAIKIIGQLCITLIGGNASEDDIFPEPIRKDYCKLIDQLFSMLSSTIESRTLNDSIIALQTVLTQSLYSLTMTNDLRTYIKSKRMIPLLLKLTDFADETIQFNVYRILAAILTEDDIKTLANPSKIANIFLRFLTSLIDDSSMKPRFHNLLRSLKILTQHDQIKEELTKQDVLPLLLRCSTESKFDPVKARLPALEILLALTFNAEAAHQLKRNAQFLSDLKTLATSSSEKRLQRVVEGLLWKLEEEETAMAKPDLSTTANFTTKAYHIMLSYSHSDKDLCYRIHDRLVQDQFRVWLDRDQMHGQAMAAMANAIENSEFVFVCMSDTYKQSAYCQSEAHYAFERRCHLIPLIIKPSYRPDGWLGILVSGKIYVDFPKLGFEIAYEKIKNEMARHRTPSSSLPLPAHSSPNNTSAIGQLLKATVEVHTRSEQSASRDYAPCINQWTNDDVRSFLINENFGSLIPVLGNMNGRLLHEVYRKCKTYWDLMFQTFKSEVAADDQQKMLSIDTYIRFLAEIEKYVPDDKNQSSERVSKMCILL</sequence>
<dbReference type="PANTHER" id="PTHR46270:SF2">
    <property type="entry name" value="TIR DOMAIN-CONTAINING PROTEIN"/>
    <property type="match status" value="1"/>
</dbReference>
<dbReference type="InterPro" id="IPR004908">
    <property type="entry name" value="ATPase_V1-cplx_hsu"/>
</dbReference>
<dbReference type="EMBL" id="CAJNOW010004273">
    <property type="protein sequence ID" value="CAF1411261.1"/>
    <property type="molecule type" value="Genomic_DNA"/>
</dbReference>
<dbReference type="GO" id="GO:0046961">
    <property type="term" value="F:proton-transporting ATPase activity, rotational mechanism"/>
    <property type="evidence" value="ECO:0007669"/>
    <property type="project" value="InterPro"/>
</dbReference>
<dbReference type="InterPro" id="IPR035897">
    <property type="entry name" value="Toll_tir_struct_dom_sf"/>
</dbReference>
<dbReference type="EMBL" id="CAJNRE010001517">
    <property type="protein sequence ID" value="CAF1945860.1"/>
    <property type="molecule type" value="Genomic_DNA"/>
</dbReference>
<dbReference type="Proteomes" id="UP000663834">
    <property type="component" value="Unassembled WGS sequence"/>
</dbReference>
<dbReference type="GO" id="GO:0007165">
    <property type="term" value="P:signal transduction"/>
    <property type="evidence" value="ECO:0007669"/>
    <property type="project" value="InterPro"/>
</dbReference>
<dbReference type="OrthoDB" id="9998516at2759"/>
<evidence type="ECO:0000313" key="8">
    <source>
        <dbReference type="Proteomes" id="UP000663855"/>
    </source>
</evidence>
<evidence type="ECO:0000313" key="5">
    <source>
        <dbReference type="EMBL" id="CAF3842939.1"/>
    </source>
</evidence>
<protein>
    <recommendedName>
        <fullName evidence="1">TIR domain-containing protein</fullName>
    </recommendedName>
</protein>
<evidence type="ECO:0000313" key="2">
    <source>
        <dbReference type="EMBL" id="CAF1411261.1"/>
    </source>
</evidence>
<dbReference type="SUPFAM" id="SSF52200">
    <property type="entry name" value="Toll/Interleukin receptor TIR domain"/>
    <property type="match status" value="1"/>
</dbReference>
<dbReference type="InterPro" id="IPR016024">
    <property type="entry name" value="ARM-type_fold"/>
</dbReference>
<dbReference type="Proteomes" id="UP000663855">
    <property type="component" value="Unassembled WGS sequence"/>
</dbReference>
<dbReference type="PANTHER" id="PTHR46270">
    <property type="entry name" value="ARMADILLO-TYPE FOLD-RELATED"/>
    <property type="match status" value="1"/>
</dbReference>
<dbReference type="InterPro" id="IPR000157">
    <property type="entry name" value="TIR_dom"/>
</dbReference>
<dbReference type="EMBL" id="CAJOBI010001996">
    <property type="protein sequence ID" value="CAF3909429.1"/>
    <property type="molecule type" value="Genomic_DNA"/>
</dbReference>
<dbReference type="Proteomes" id="UP000676336">
    <property type="component" value="Unassembled WGS sequence"/>
</dbReference>
<dbReference type="Proteomes" id="UP000681720">
    <property type="component" value="Unassembled WGS sequence"/>
</dbReference>
<dbReference type="Pfam" id="PF13676">
    <property type="entry name" value="TIR_2"/>
    <property type="match status" value="1"/>
</dbReference>
<feature type="domain" description="TIR" evidence="1">
    <location>
        <begin position="539"/>
        <end position="651"/>
    </location>
</feature>
<dbReference type="InterPro" id="IPR011989">
    <property type="entry name" value="ARM-like"/>
</dbReference>
<proteinExistence type="predicted"/>
<dbReference type="Proteomes" id="UP000663824">
    <property type="component" value="Unassembled WGS sequence"/>
</dbReference>
<reference evidence="3" key="1">
    <citation type="submission" date="2021-02" db="EMBL/GenBank/DDBJ databases">
        <authorList>
            <person name="Nowell W R."/>
        </authorList>
    </citation>
    <scope>NUCLEOTIDE SEQUENCE</scope>
</reference>
<dbReference type="SUPFAM" id="SSF48371">
    <property type="entry name" value="ARM repeat"/>
    <property type="match status" value="1"/>
</dbReference>
<evidence type="ECO:0000313" key="4">
    <source>
        <dbReference type="EMBL" id="CAF1945860.1"/>
    </source>
</evidence>
<organism evidence="3 8">
    <name type="scientific">Rotaria magnacalcarata</name>
    <dbReference type="NCBI Taxonomy" id="392030"/>
    <lineage>
        <taxon>Eukaryota</taxon>
        <taxon>Metazoa</taxon>
        <taxon>Spiralia</taxon>
        <taxon>Gnathifera</taxon>
        <taxon>Rotifera</taxon>
        <taxon>Eurotatoria</taxon>
        <taxon>Bdelloidea</taxon>
        <taxon>Philodinida</taxon>
        <taxon>Philodinidae</taxon>
        <taxon>Rotaria</taxon>
    </lineage>
</organism>
<evidence type="ECO:0000313" key="7">
    <source>
        <dbReference type="EMBL" id="CAF3909429.1"/>
    </source>
</evidence>
<name>A0A815X9R3_9BILA</name>
<comment type="caution">
    <text evidence="3">The sequence shown here is derived from an EMBL/GenBank/DDBJ whole genome shotgun (WGS) entry which is preliminary data.</text>
</comment>
<dbReference type="AlphaFoldDB" id="A0A815X9R3"/>
<gene>
    <name evidence="5" type="ORF">BYL167_LOCUS5396</name>
    <name evidence="3" type="ORF">CJN711_LOCUS30690</name>
    <name evidence="6" type="ORF">GIL414_LOCUS3669</name>
    <name evidence="2" type="ORF">KQP761_LOCUS10170</name>
    <name evidence="4" type="ORF">MBJ925_LOCUS5652</name>
    <name evidence="7" type="ORF">SMN809_LOCUS7068</name>
</gene>
<dbReference type="Gene3D" id="3.40.50.10140">
    <property type="entry name" value="Toll/interleukin-1 receptor homology (TIR) domain"/>
    <property type="match status" value="1"/>
</dbReference>
<dbReference type="EMBL" id="CAJNOV010014542">
    <property type="protein sequence ID" value="CAF1554777.1"/>
    <property type="molecule type" value="Genomic_DNA"/>
</dbReference>
<dbReference type="Pfam" id="PF03224">
    <property type="entry name" value="V-ATPase_H_N"/>
    <property type="match status" value="1"/>
</dbReference>
<dbReference type="Gene3D" id="1.25.10.10">
    <property type="entry name" value="Leucine-rich Repeat Variant"/>
    <property type="match status" value="1"/>
</dbReference>
<evidence type="ECO:0000259" key="1">
    <source>
        <dbReference type="Pfam" id="PF13676"/>
    </source>
</evidence>
<dbReference type="EMBL" id="CAJOBH010001228">
    <property type="protein sequence ID" value="CAF3842939.1"/>
    <property type="molecule type" value="Genomic_DNA"/>
</dbReference>